<dbReference type="Gene3D" id="3.40.50.720">
    <property type="entry name" value="NAD(P)-binding Rossmann-like Domain"/>
    <property type="match status" value="1"/>
</dbReference>
<gene>
    <name evidence="1" type="ORF">J2851_006670</name>
</gene>
<protein>
    <submittedName>
        <fullName evidence="1">NAD(P)-dependent dehydrogenase (Short-subunit alcohol dehydrogenase family)</fullName>
    </submittedName>
</protein>
<dbReference type="PANTHER" id="PTHR42820">
    <property type="entry name" value="SHORT-CHAIN DEHYDROGENASE REDUCTASE"/>
    <property type="match status" value="1"/>
</dbReference>
<organism evidence="1 2">
    <name type="scientific">Azospirillum rugosum</name>
    <dbReference type="NCBI Taxonomy" id="416170"/>
    <lineage>
        <taxon>Bacteria</taxon>
        <taxon>Pseudomonadati</taxon>
        <taxon>Pseudomonadota</taxon>
        <taxon>Alphaproteobacteria</taxon>
        <taxon>Rhodospirillales</taxon>
        <taxon>Azospirillaceae</taxon>
        <taxon>Azospirillum</taxon>
    </lineage>
</organism>
<evidence type="ECO:0000313" key="2">
    <source>
        <dbReference type="Proteomes" id="UP000781958"/>
    </source>
</evidence>
<accession>A0ABS4SWB7</accession>
<comment type="caution">
    <text evidence="1">The sequence shown here is derived from an EMBL/GenBank/DDBJ whole genome shotgun (WGS) entry which is preliminary data.</text>
</comment>
<dbReference type="InterPro" id="IPR002347">
    <property type="entry name" value="SDR_fam"/>
</dbReference>
<dbReference type="Pfam" id="PF13561">
    <property type="entry name" value="adh_short_C2"/>
    <property type="match status" value="1"/>
</dbReference>
<keyword evidence="2" id="KW-1185">Reference proteome</keyword>
<reference evidence="1 2" key="1">
    <citation type="submission" date="2021-03" db="EMBL/GenBank/DDBJ databases">
        <title>Genomic Encyclopedia of Type Strains, Phase III (KMG-III): the genomes of soil and plant-associated and newly described type strains.</title>
        <authorList>
            <person name="Whitman W."/>
        </authorList>
    </citation>
    <scope>NUCLEOTIDE SEQUENCE [LARGE SCALE GENOMIC DNA]</scope>
    <source>
        <strain evidence="1 2">IMMIB AFH-6</strain>
    </source>
</reference>
<dbReference type="EMBL" id="JAGINP010000036">
    <property type="protein sequence ID" value="MBP2296852.1"/>
    <property type="molecule type" value="Genomic_DNA"/>
</dbReference>
<dbReference type="Proteomes" id="UP000781958">
    <property type="component" value="Unassembled WGS sequence"/>
</dbReference>
<proteinExistence type="predicted"/>
<dbReference type="PANTHER" id="PTHR42820:SF1">
    <property type="entry name" value="SHORT-CHAIN DEHYDROGENASE_REDUCTASE FAMILY PROTEIN"/>
    <property type="match status" value="1"/>
</dbReference>
<dbReference type="RefSeq" id="WP_209772518.1">
    <property type="nucleotide sequence ID" value="NZ_JAGINP010000036.1"/>
</dbReference>
<sequence>MTSAEPTERLCGYRRRLLTRCDVADEVEVVAMAERTVSTFGRLDAAFNNVGVQSAAVGTADLDGEEYDRVNATSLRGVWNCMKCEPRRMREQGSGAIIN</sequence>
<evidence type="ECO:0000313" key="1">
    <source>
        <dbReference type="EMBL" id="MBP2296852.1"/>
    </source>
</evidence>
<dbReference type="InterPro" id="IPR036291">
    <property type="entry name" value="NAD(P)-bd_dom_sf"/>
</dbReference>
<name>A0ABS4SWB7_9PROT</name>
<dbReference type="SUPFAM" id="SSF51735">
    <property type="entry name" value="NAD(P)-binding Rossmann-fold domains"/>
    <property type="match status" value="1"/>
</dbReference>